<evidence type="ECO:0000256" key="1">
    <source>
        <dbReference type="ARBA" id="ARBA00022670"/>
    </source>
</evidence>
<dbReference type="AlphaFoldDB" id="A0A9X3N4D4"/>
<dbReference type="InterPro" id="IPR001478">
    <property type="entry name" value="PDZ"/>
</dbReference>
<dbReference type="PROSITE" id="PS50106">
    <property type="entry name" value="PDZ"/>
    <property type="match status" value="1"/>
</dbReference>
<dbReference type="Gene3D" id="2.30.42.10">
    <property type="match status" value="1"/>
</dbReference>
<evidence type="ECO:0000256" key="2">
    <source>
        <dbReference type="ARBA" id="ARBA00022801"/>
    </source>
</evidence>
<dbReference type="Proteomes" id="UP001147653">
    <property type="component" value="Unassembled WGS sequence"/>
</dbReference>
<dbReference type="Pfam" id="PF13365">
    <property type="entry name" value="Trypsin_2"/>
    <property type="match status" value="1"/>
</dbReference>
<dbReference type="PANTHER" id="PTHR43343">
    <property type="entry name" value="PEPTIDASE S12"/>
    <property type="match status" value="1"/>
</dbReference>
<dbReference type="Pfam" id="PF13180">
    <property type="entry name" value="PDZ_2"/>
    <property type="match status" value="1"/>
</dbReference>
<dbReference type="PRINTS" id="PR00834">
    <property type="entry name" value="PROTEASES2C"/>
</dbReference>
<dbReference type="EMBL" id="JAPDDP010000005">
    <property type="protein sequence ID" value="MDA0179488.1"/>
    <property type="molecule type" value="Genomic_DNA"/>
</dbReference>
<feature type="domain" description="PDZ" evidence="4">
    <location>
        <begin position="276"/>
        <end position="361"/>
    </location>
</feature>
<evidence type="ECO:0000313" key="5">
    <source>
        <dbReference type="EMBL" id="MDA0179488.1"/>
    </source>
</evidence>
<dbReference type="InterPro" id="IPR036034">
    <property type="entry name" value="PDZ_sf"/>
</dbReference>
<name>A0A9X3N4D4_9ACTN</name>
<evidence type="ECO:0000313" key="6">
    <source>
        <dbReference type="Proteomes" id="UP001147653"/>
    </source>
</evidence>
<proteinExistence type="predicted"/>
<keyword evidence="2" id="KW-0378">Hydrolase</keyword>
<dbReference type="SUPFAM" id="SSF50156">
    <property type="entry name" value="PDZ domain-like"/>
    <property type="match status" value="1"/>
</dbReference>
<comment type="caution">
    <text evidence="5">The sequence shown here is derived from an EMBL/GenBank/DDBJ whole genome shotgun (WGS) entry which is preliminary data.</text>
</comment>
<dbReference type="SMART" id="SM00228">
    <property type="entry name" value="PDZ"/>
    <property type="match status" value="1"/>
</dbReference>
<evidence type="ECO:0000259" key="4">
    <source>
        <dbReference type="PROSITE" id="PS50106"/>
    </source>
</evidence>
<protein>
    <submittedName>
        <fullName evidence="5">Trypsin-like peptidase domain-containing protein</fullName>
    </submittedName>
</protein>
<feature type="compositionally biased region" description="Pro residues" evidence="3">
    <location>
        <begin position="24"/>
        <end position="40"/>
    </location>
</feature>
<feature type="region of interest" description="Disordered" evidence="3">
    <location>
        <begin position="1"/>
        <end position="46"/>
    </location>
</feature>
<keyword evidence="1" id="KW-0645">Protease</keyword>
<evidence type="ECO:0000256" key="3">
    <source>
        <dbReference type="SAM" id="MobiDB-lite"/>
    </source>
</evidence>
<dbReference type="Gene3D" id="2.40.10.120">
    <property type="match status" value="1"/>
</dbReference>
<feature type="compositionally biased region" description="Basic and acidic residues" evidence="3">
    <location>
        <begin position="13"/>
        <end position="22"/>
    </location>
</feature>
<dbReference type="RefSeq" id="WP_270023772.1">
    <property type="nucleotide sequence ID" value="NZ_JAPDDP010000005.1"/>
</dbReference>
<dbReference type="InterPro" id="IPR051201">
    <property type="entry name" value="Chloro_Bact_Ser_Proteases"/>
</dbReference>
<dbReference type="InterPro" id="IPR001940">
    <property type="entry name" value="Peptidase_S1C"/>
</dbReference>
<dbReference type="SUPFAM" id="SSF50494">
    <property type="entry name" value="Trypsin-like serine proteases"/>
    <property type="match status" value="1"/>
</dbReference>
<gene>
    <name evidence="5" type="ORF">OJ997_04205</name>
</gene>
<dbReference type="PANTHER" id="PTHR43343:SF3">
    <property type="entry name" value="PROTEASE DO-LIKE 8, CHLOROPLASTIC"/>
    <property type="match status" value="1"/>
</dbReference>
<reference evidence="5" key="1">
    <citation type="submission" date="2022-10" db="EMBL/GenBank/DDBJ databases">
        <title>The WGS of Solirubrobacter phytolaccae KCTC 29190.</title>
        <authorList>
            <person name="Jiang Z."/>
        </authorList>
    </citation>
    <scope>NUCLEOTIDE SEQUENCE</scope>
    <source>
        <strain evidence="5">KCTC 29190</strain>
    </source>
</reference>
<dbReference type="GO" id="GO:0004252">
    <property type="term" value="F:serine-type endopeptidase activity"/>
    <property type="evidence" value="ECO:0007669"/>
    <property type="project" value="InterPro"/>
</dbReference>
<dbReference type="GO" id="GO:0006508">
    <property type="term" value="P:proteolysis"/>
    <property type="evidence" value="ECO:0007669"/>
    <property type="project" value="UniProtKB-KW"/>
</dbReference>
<sequence length="374" mass="37096">MTDPLLWLDGDPTDGRRVRAYEPEAPPVPPPAASPPPPAPSRRRGHFGAAVAGGLVSAVLVGGGAFAFGVIDDDSPASAANVPALVGAKQEGDVAAIYTAAREAVVSISTGSGSGTGFVTDGSGTIVTNAHVVGSASTVQVQFADDETLTGRVTGVDRSSDLAVVTVSAGRQLKALSLADSTGVKTGQLAVAIGSPFGLSQTTTAGIVSGTGRHIQAPDGFQIDSVIQTDAPINPGNSGGPLLDAKGRVIGVNSQIASQSGGSVGIGFAVPSNTVRDVIPRLERGETIKRAYLGVSTSGGASGVTVASVSSGGPAEAAGLRVGDVIRSVAGDDVGDSDDVAAAIQDRRPGQQVAVEITRGGAQQTIQVELGTRP</sequence>
<dbReference type="InterPro" id="IPR009003">
    <property type="entry name" value="Peptidase_S1_PA"/>
</dbReference>
<accession>A0A9X3N4D4</accession>
<organism evidence="5 6">
    <name type="scientific">Solirubrobacter phytolaccae</name>
    <dbReference type="NCBI Taxonomy" id="1404360"/>
    <lineage>
        <taxon>Bacteria</taxon>
        <taxon>Bacillati</taxon>
        <taxon>Actinomycetota</taxon>
        <taxon>Thermoleophilia</taxon>
        <taxon>Solirubrobacterales</taxon>
        <taxon>Solirubrobacteraceae</taxon>
        <taxon>Solirubrobacter</taxon>
    </lineage>
</organism>
<keyword evidence="6" id="KW-1185">Reference proteome</keyword>